<feature type="transmembrane region" description="Helical" evidence="1">
    <location>
        <begin position="70"/>
        <end position="89"/>
    </location>
</feature>
<feature type="transmembrane region" description="Helical" evidence="1">
    <location>
        <begin position="185"/>
        <end position="206"/>
    </location>
</feature>
<proteinExistence type="predicted"/>
<dbReference type="RefSeq" id="WP_340605345.1">
    <property type="nucleotide sequence ID" value="NZ_JBBMXV010000005.1"/>
</dbReference>
<sequence length="534" mass="56159">MALRQEFRHAIRIARTELRRGWRSAVDRWTLVGVGLGLCLFAGWTLLLGGIGYLLGSFSGDETFVLTDSIGGQLVGWMLFLSGLIAIQAVESRVRIDNEELLFTTVTPRTVLLGLLCTEFARQTFFFGSFVLVVSVGFALGAGAPTLVPIVVLVSLPVLVFVVLLGHVTGIAAKTLSSRISGFGWLQTLAGLVIGALVGLAPILVVGGGERLGFSLDLASMLTVIPIAAYVDLFALGTPLEASFGLDTAVAVAIVFGSIPLLFTLDHRLARALWFGGSKGSVIGRTSARTPPARLTRGSTGWLAWWYWLRGLRAPSRFTHLLYYSFPLFWLVFDSISDPSRIPSLAAVVLPVFGIFFAGATFGLNPLGDERKALPAVLSIPDGERFVRARVLAGLPWAAVALMSIVFGGVVGRFEPGTTMLLAILVASLCVFSAAVAPMVGITLPRFEPIATTKNEVITPSFGAIVGHAGAVGTAGAVGLVAVYAPTVLGSLSGSTPTFAARAGLVCAVAAVILGASLVTYRHSTTLFRAATVS</sequence>
<keyword evidence="1" id="KW-0472">Membrane</keyword>
<evidence type="ECO:0008006" key="4">
    <source>
        <dbReference type="Google" id="ProtNLM"/>
    </source>
</evidence>
<name>A0ABD5V920_9EURY</name>
<evidence type="ECO:0000256" key="1">
    <source>
        <dbReference type="SAM" id="Phobius"/>
    </source>
</evidence>
<feature type="transmembrane region" description="Helical" evidence="1">
    <location>
        <begin position="420"/>
        <end position="444"/>
    </location>
</feature>
<organism evidence="2 3">
    <name type="scientific">Halalkalicoccus tibetensis</name>
    <dbReference type="NCBI Taxonomy" id="175632"/>
    <lineage>
        <taxon>Archaea</taxon>
        <taxon>Methanobacteriati</taxon>
        <taxon>Methanobacteriota</taxon>
        <taxon>Stenosarchaea group</taxon>
        <taxon>Halobacteria</taxon>
        <taxon>Halobacteriales</taxon>
        <taxon>Halococcaceae</taxon>
        <taxon>Halalkalicoccus</taxon>
    </lineage>
</organism>
<feature type="transmembrane region" description="Helical" evidence="1">
    <location>
        <begin position="465"/>
        <end position="487"/>
    </location>
</feature>
<keyword evidence="1" id="KW-0812">Transmembrane</keyword>
<dbReference type="EMBL" id="JBHSXQ010000005">
    <property type="protein sequence ID" value="MFC6906768.1"/>
    <property type="molecule type" value="Genomic_DNA"/>
</dbReference>
<feature type="transmembrane region" description="Helical" evidence="1">
    <location>
        <begin position="150"/>
        <end position="173"/>
    </location>
</feature>
<keyword evidence="3" id="KW-1185">Reference proteome</keyword>
<evidence type="ECO:0000313" key="2">
    <source>
        <dbReference type="EMBL" id="MFC6906768.1"/>
    </source>
</evidence>
<dbReference type="Proteomes" id="UP001596312">
    <property type="component" value="Unassembled WGS sequence"/>
</dbReference>
<dbReference type="AlphaFoldDB" id="A0ABD5V920"/>
<feature type="transmembrane region" description="Helical" evidence="1">
    <location>
        <begin position="218"/>
        <end position="238"/>
    </location>
</feature>
<reference evidence="2 3" key="1">
    <citation type="journal article" date="2019" name="Int. J. Syst. Evol. Microbiol.">
        <title>The Global Catalogue of Microorganisms (GCM) 10K type strain sequencing project: providing services to taxonomists for standard genome sequencing and annotation.</title>
        <authorList>
            <consortium name="The Broad Institute Genomics Platform"/>
            <consortium name="The Broad Institute Genome Sequencing Center for Infectious Disease"/>
            <person name="Wu L."/>
            <person name="Ma J."/>
        </authorList>
    </citation>
    <scope>NUCLEOTIDE SEQUENCE [LARGE SCALE GENOMIC DNA]</scope>
    <source>
        <strain evidence="2 3">CGMCC 1.3240</strain>
    </source>
</reference>
<feature type="transmembrane region" description="Helical" evidence="1">
    <location>
        <begin position="499"/>
        <end position="521"/>
    </location>
</feature>
<feature type="transmembrane region" description="Helical" evidence="1">
    <location>
        <begin position="29"/>
        <end position="55"/>
    </location>
</feature>
<feature type="transmembrane region" description="Helical" evidence="1">
    <location>
        <begin position="342"/>
        <end position="364"/>
    </location>
</feature>
<protein>
    <recommendedName>
        <fullName evidence="4">ABC-2 type transport system permease protein</fullName>
    </recommendedName>
</protein>
<comment type="caution">
    <text evidence="2">The sequence shown here is derived from an EMBL/GenBank/DDBJ whole genome shotgun (WGS) entry which is preliminary data.</text>
</comment>
<gene>
    <name evidence="2" type="ORF">ACFQGH_16360</name>
</gene>
<feature type="transmembrane region" description="Helical" evidence="1">
    <location>
        <begin position="244"/>
        <end position="265"/>
    </location>
</feature>
<accession>A0ABD5V920</accession>
<evidence type="ECO:0000313" key="3">
    <source>
        <dbReference type="Proteomes" id="UP001596312"/>
    </source>
</evidence>
<feature type="transmembrane region" description="Helical" evidence="1">
    <location>
        <begin position="391"/>
        <end position="414"/>
    </location>
</feature>
<feature type="transmembrane region" description="Helical" evidence="1">
    <location>
        <begin position="124"/>
        <end position="143"/>
    </location>
</feature>
<keyword evidence="1" id="KW-1133">Transmembrane helix</keyword>